<evidence type="ECO:0000313" key="1">
    <source>
        <dbReference type="EMBL" id="KAI4342306.1"/>
    </source>
</evidence>
<proteinExistence type="predicted"/>
<name>A0ACB9P1Q6_9MYRT</name>
<evidence type="ECO:0000313" key="2">
    <source>
        <dbReference type="Proteomes" id="UP001057402"/>
    </source>
</evidence>
<dbReference type="Proteomes" id="UP001057402">
    <property type="component" value="Chromosome 7"/>
</dbReference>
<organism evidence="1 2">
    <name type="scientific">Melastoma candidum</name>
    <dbReference type="NCBI Taxonomy" id="119954"/>
    <lineage>
        <taxon>Eukaryota</taxon>
        <taxon>Viridiplantae</taxon>
        <taxon>Streptophyta</taxon>
        <taxon>Embryophyta</taxon>
        <taxon>Tracheophyta</taxon>
        <taxon>Spermatophyta</taxon>
        <taxon>Magnoliopsida</taxon>
        <taxon>eudicotyledons</taxon>
        <taxon>Gunneridae</taxon>
        <taxon>Pentapetalae</taxon>
        <taxon>rosids</taxon>
        <taxon>malvids</taxon>
        <taxon>Myrtales</taxon>
        <taxon>Melastomataceae</taxon>
        <taxon>Melastomatoideae</taxon>
        <taxon>Melastomateae</taxon>
        <taxon>Melastoma</taxon>
    </lineage>
</organism>
<dbReference type="EMBL" id="CM042886">
    <property type="protein sequence ID" value="KAI4342306.1"/>
    <property type="molecule type" value="Genomic_DNA"/>
</dbReference>
<comment type="caution">
    <text evidence="1">The sequence shown here is derived from an EMBL/GenBank/DDBJ whole genome shotgun (WGS) entry which is preliminary data.</text>
</comment>
<sequence>MIVSLAQKSTHWLLKILEGRKLEESKLERVQEIFRGVMAGYFDSKKSQIKPEFLKEILKRRPWIGRRLLGFMLEKCGMTKSEFRRVEALDIISEILKQLDERQLESSIKDNLTQLTHLIVELAKNTPKKQARRADTRKFCGRILSILSSLNLRKPFLKGMSPEAASACESQLGDVFLNFKNNGK</sequence>
<protein>
    <submittedName>
        <fullName evidence="1">Uncharacterized protein</fullName>
    </submittedName>
</protein>
<reference evidence="2" key="1">
    <citation type="journal article" date="2023" name="Front. Plant Sci.">
        <title>Chromosomal-level genome assembly of Melastoma candidum provides insights into trichome evolution.</title>
        <authorList>
            <person name="Zhong Y."/>
            <person name="Wu W."/>
            <person name="Sun C."/>
            <person name="Zou P."/>
            <person name="Liu Y."/>
            <person name="Dai S."/>
            <person name="Zhou R."/>
        </authorList>
    </citation>
    <scope>NUCLEOTIDE SEQUENCE [LARGE SCALE GENOMIC DNA]</scope>
</reference>
<gene>
    <name evidence="1" type="ORF">MLD38_026946</name>
</gene>
<keyword evidence="2" id="KW-1185">Reference proteome</keyword>
<accession>A0ACB9P1Q6</accession>